<dbReference type="GO" id="GO:0012505">
    <property type="term" value="C:endomembrane system"/>
    <property type="evidence" value="ECO:0007669"/>
    <property type="project" value="UniProtKB-SubCell"/>
</dbReference>
<dbReference type="GO" id="GO:0140359">
    <property type="term" value="F:ABC-type transporter activity"/>
    <property type="evidence" value="ECO:0007669"/>
    <property type="project" value="InterPro"/>
</dbReference>
<comment type="caution">
    <text evidence="10">The sequence shown here is derived from an EMBL/GenBank/DDBJ whole genome shotgun (WGS) entry which is preliminary data.</text>
</comment>
<comment type="subcellular location">
    <subcellularLocation>
        <location evidence="1">Endomembrane system</location>
        <topology evidence="1">Multi-pass membrane protein</topology>
    </subcellularLocation>
</comment>
<evidence type="ECO:0000313" key="11">
    <source>
        <dbReference type="Proteomes" id="UP000094527"/>
    </source>
</evidence>
<evidence type="ECO:0000256" key="5">
    <source>
        <dbReference type="ARBA" id="ARBA00022741"/>
    </source>
</evidence>
<dbReference type="GO" id="GO:0005524">
    <property type="term" value="F:ATP binding"/>
    <property type="evidence" value="ECO:0007669"/>
    <property type="project" value="UniProtKB-KW"/>
</dbReference>
<keyword evidence="5" id="KW-0547">Nucleotide-binding</keyword>
<reference evidence="10 11" key="1">
    <citation type="journal article" date="2016" name="Genome Biol. Evol.">
        <title>Gene Family Evolution Reflects Adaptation to Soil Environmental Stressors in the Genome of the Collembolan Orchesella cincta.</title>
        <authorList>
            <person name="Faddeeva-Vakhrusheva A."/>
            <person name="Derks M.F."/>
            <person name="Anvar S.Y."/>
            <person name="Agamennone V."/>
            <person name="Suring W."/>
            <person name="Smit S."/>
            <person name="van Straalen N.M."/>
            <person name="Roelofs D."/>
        </authorList>
    </citation>
    <scope>NUCLEOTIDE SEQUENCE [LARGE SCALE GENOMIC DNA]</scope>
    <source>
        <tissue evidence="10">Mixed pool</tissue>
    </source>
</reference>
<dbReference type="InterPro" id="IPR011527">
    <property type="entry name" value="ABC1_TM_dom"/>
</dbReference>
<dbReference type="PROSITE" id="PS50929">
    <property type="entry name" value="ABC_TM1F"/>
    <property type="match status" value="1"/>
</dbReference>
<dbReference type="PANTHER" id="PTHR24223:SF443">
    <property type="entry name" value="MULTIDRUG-RESISTANCE LIKE PROTEIN 1, ISOFORM I"/>
    <property type="match status" value="1"/>
</dbReference>
<evidence type="ECO:0000313" key="10">
    <source>
        <dbReference type="EMBL" id="ODM94818.1"/>
    </source>
</evidence>
<dbReference type="PANTHER" id="PTHR24223">
    <property type="entry name" value="ATP-BINDING CASSETTE SUB-FAMILY C"/>
    <property type="match status" value="1"/>
</dbReference>
<keyword evidence="8" id="KW-0472">Membrane</keyword>
<dbReference type="Pfam" id="PF00664">
    <property type="entry name" value="ABC_membrane"/>
    <property type="match status" value="1"/>
</dbReference>
<evidence type="ECO:0000259" key="9">
    <source>
        <dbReference type="PROSITE" id="PS50929"/>
    </source>
</evidence>
<proteinExistence type="predicted"/>
<keyword evidence="3" id="KW-0812">Transmembrane</keyword>
<keyword evidence="2" id="KW-0813">Transport</keyword>
<dbReference type="InterPro" id="IPR036640">
    <property type="entry name" value="ABC1_TM_sf"/>
</dbReference>
<evidence type="ECO:0000256" key="2">
    <source>
        <dbReference type="ARBA" id="ARBA00022448"/>
    </source>
</evidence>
<evidence type="ECO:0000256" key="1">
    <source>
        <dbReference type="ARBA" id="ARBA00004127"/>
    </source>
</evidence>
<dbReference type="Proteomes" id="UP000094527">
    <property type="component" value="Unassembled WGS sequence"/>
</dbReference>
<evidence type="ECO:0000256" key="3">
    <source>
        <dbReference type="ARBA" id="ARBA00022692"/>
    </source>
</evidence>
<dbReference type="AlphaFoldDB" id="A0A1D2MPJ8"/>
<dbReference type="SUPFAM" id="SSF90123">
    <property type="entry name" value="ABC transporter transmembrane region"/>
    <property type="match status" value="1"/>
</dbReference>
<evidence type="ECO:0000256" key="8">
    <source>
        <dbReference type="ARBA" id="ARBA00023136"/>
    </source>
</evidence>
<organism evidence="10 11">
    <name type="scientific">Orchesella cincta</name>
    <name type="common">Springtail</name>
    <name type="synonym">Podura cincta</name>
    <dbReference type="NCBI Taxonomy" id="48709"/>
    <lineage>
        <taxon>Eukaryota</taxon>
        <taxon>Metazoa</taxon>
        <taxon>Ecdysozoa</taxon>
        <taxon>Arthropoda</taxon>
        <taxon>Hexapoda</taxon>
        <taxon>Collembola</taxon>
        <taxon>Entomobryomorpha</taxon>
        <taxon>Entomobryoidea</taxon>
        <taxon>Orchesellidae</taxon>
        <taxon>Orchesellinae</taxon>
        <taxon>Orchesella</taxon>
    </lineage>
</organism>
<keyword evidence="6" id="KW-0067">ATP-binding</keyword>
<dbReference type="STRING" id="48709.A0A1D2MPJ8"/>
<evidence type="ECO:0000256" key="7">
    <source>
        <dbReference type="ARBA" id="ARBA00022989"/>
    </source>
</evidence>
<dbReference type="InterPro" id="IPR050173">
    <property type="entry name" value="ABC_transporter_C-like"/>
</dbReference>
<dbReference type="Gene3D" id="1.20.1560.10">
    <property type="entry name" value="ABC transporter type 1, transmembrane domain"/>
    <property type="match status" value="1"/>
</dbReference>
<sequence length="322" mass="36805">MRQEMEIPRVSILQIKFFTYNLRGIRIWQGVAILFCILHNGRLAPSNQSNLPCLFLDVDAPLGRILNALLEDVDSMDNILPLSLRYMLSGNFLGLLYFFVQRLYVATSRQLNRLESVTRSPIYSHFGETLSGATTIRAFWTTGKVCYGNGTEVSARSGGCKLGWKTLGNSCGIFAPFVCGFLGRGNAEPRACVFENALMFPLCFIKGTVSNLRLANHWSFDYASSPFFPIWKLISVAVERLKSTVMKPLGKLHERFKNLKKECATSWEILQTKISSWMRFSVEISSLYINPRENWGRGRNWSRQEFNDLRPIFRILKEQEEA</sequence>
<keyword evidence="11" id="KW-1185">Reference proteome</keyword>
<evidence type="ECO:0000256" key="6">
    <source>
        <dbReference type="ARBA" id="ARBA00022840"/>
    </source>
</evidence>
<dbReference type="GO" id="GO:0016020">
    <property type="term" value="C:membrane"/>
    <property type="evidence" value="ECO:0007669"/>
    <property type="project" value="InterPro"/>
</dbReference>
<feature type="domain" description="ABC transmembrane type-1" evidence="9">
    <location>
        <begin position="95"/>
        <end position="139"/>
    </location>
</feature>
<dbReference type="EMBL" id="LJIJ01000745">
    <property type="protein sequence ID" value="ODM94818.1"/>
    <property type="molecule type" value="Genomic_DNA"/>
</dbReference>
<name>A0A1D2MPJ8_ORCCI</name>
<accession>A0A1D2MPJ8</accession>
<dbReference type="OrthoDB" id="6500128at2759"/>
<evidence type="ECO:0000256" key="4">
    <source>
        <dbReference type="ARBA" id="ARBA00022737"/>
    </source>
</evidence>
<keyword evidence="7" id="KW-1133">Transmembrane helix</keyword>
<gene>
    <name evidence="10" type="ORF">Ocin01_11863</name>
</gene>
<keyword evidence="4" id="KW-0677">Repeat</keyword>
<protein>
    <submittedName>
        <fullName evidence="10">Canalicular multispecific organic anion transporter 2</fullName>
    </submittedName>
</protein>